<dbReference type="InterPro" id="IPR027396">
    <property type="entry name" value="DsrEFH-like"/>
</dbReference>
<dbReference type="SUPFAM" id="SSF75169">
    <property type="entry name" value="DsrEFH-like"/>
    <property type="match status" value="1"/>
</dbReference>
<keyword evidence="5" id="KW-1185">Reference proteome</keyword>
<reference evidence="3" key="3">
    <citation type="submission" date="2023-09" db="EMBL/GenBank/DDBJ databases">
        <authorList>
            <person name="Schober I."/>
            <person name="Bunk B."/>
        </authorList>
    </citation>
    <scope>NUCLEOTIDE SEQUENCE</scope>
    <source>
        <strain evidence="3">DSM 103800</strain>
    </source>
</reference>
<name>A0A1L7AI56_9PROT</name>
<proteinExistence type="predicted"/>
<feature type="signal peptide" evidence="1">
    <location>
        <begin position="1"/>
        <end position="22"/>
    </location>
</feature>
<keyword evidence="1" id="KW-0732">Signal</keyword>
<dbReference type="InterPro" id="IPR003787">
    <property type="entry name" value="Sulphur_relay_DsrE/F-like"/>
</dbReference>
<dbReference type="Gene3D" id="3.40.1260.10">
    <property type="entry name" value="DsrEFH-like"/>
    <property type="match status" value="1"/>
</dbReference>
<reference evidence="3 5" key="2">
    <citation type="journal article" date="2019" name="Microb. Pathog.">
        <title>Comparison of VITEK 2, MALDI-TOF MS, 16S rRNA gene sequencing, and whole-genome sequencing for identification of Roseomonas mucosa.</title>
        <authorList>
            <person name="Rudolph W.W."/>
            <person name="Gunzer F."/>
            <person name="Trauth M."/>
            <person name="Bunk B."/>
            <person name="Bigge R."/>
            <person name="Schrottner P."/>
        </authorList>
    </citation>
    <scope>NUCLEOTIDE SEQUENCE [LARGE SCALE GENOMIC DNA]</scope>
    <source>
        <strain evidence="3 5">DSM 103800</strain>
    </source>
</reference>
<reference evidence="2 4" key="1">
    <citation type="submission" date="2016-05" db="EMBL/GenBank/DDBJ databases">
        <title>Complete Genome and Methylome Analysis of Psychrotrophic Bacterial Isolates from Antarctic Lake Untersee.</title>
        <authorList>
            <person name="Fomenkov A."/>
            <person name="Akimov V.N."/>
            <person name="Vasilyeva L.V."/>
            <person name="Andersen D."/>
            <person name="Vincze T."/>
            <person name="Roberts R.J."/>
        </authorList>
    </citation>
    <scope>NUCLEOTIDE SEQUENCE [LARGE SCALE GENOMIC DNA]</scope>
    <source>
        <strain evidence="2 4">U14-5</strain>
    </source>
</reference>
<evidence type="ECO:0000313" key="4">
    <source>
        <dbReference type="Proteomes" id="UP000185494"/>
    </source>
</evidence>
<evidence type="ECO:0000256" key="1">
    <source>
        <dbReference type="SAM" id="SignalP"/>
    </source>
</evidence>
<dbReference type="RefSeq" id="WP_075799205.1">
    <property type="nucleotide sequence ID" value="NZ_CP015583.1"/>
</dbReference>
<dbReference type="AlphaFoldDB" id="A0A1L7AI56"/>
<evidence type="ECO:0000313" key="3">
    <source>
        <dbReference type="EMBL" id="MDT8330675.1"/>
    </source>
</evidence>
<dbReference type="STRING" id="257708.RGI145_16320"/>
<evidence type="ECO:0000313" key="2">
    <source>
        <dbReference type="EMBL" id="APT58442.1"/>
    </source>
</evidence>
<accession>A0A1L7AI56</accession>
<gene>
    <name evidence="2" type="ORF">RGI145_16320</name>
    <name evidence="3" type="ORF">RQ831_06400</name>
</gene>
<protein>
    <submittedName>
        <fullName evidence="3">DsrE family protein</fullName>
    </submittedName>
</protein>
<dbReference type="KEGG" id="rgi:RGI145_16320"/>
<feature type="chain" id="PRO_5012114731" evidence="1">
    <location>
        <begin position="23"/>
        <end position="176"/>
    </location>
</feature>
<dbReference type="Pfam" id="PF02635">
    <property type="entry name" value="DsrE"/>
    <property type="match status" value="1"/>
</dbReference>
<dbReference type="PANTHER" id="PTHR37691:SF1">
    <property type="entry name" value="BLR3518 PROTEIN"/>
    <property type="match status" value="1"/>
</dbReference>
<dbReference type="EMBL" id="CP015583">
    <property type="protein sequence ID" value="APT58442.1"/>
    <property type="molecule type" value="Genomic_DNA"/>
</dbReference>
<sequence>MRTVATLVSAMVLAAWAGPAGAASATAEPEVSQKVVYHNNGGSADISIFIKAEIFFRRLVLGEDVTGLANAPYFNGLLDNIRNHINAMGKDHVRIAVVDHSAGVDLLELANNDKAIAGKLDALRGDGVRFLICENTLRGRHISLGQLYGAKPEDVVPSGVAEIAKLEQVGYVYIHP</sequence>
<dbReference type="Proteomes" id="UP001258945">
    <property type="component" value="Unassembled WGS sequence"/>
</dbReference>
<evidence type="ECO:0000313" key="5">
    <source>
        <dbReference type="Proteomes" id="UP001258945"/>
    </source>
</evidence>
<dbReference type="PANTHER" id="PTHR37691">
    <property type="entry name" value="BLR3518 PROTEIN"/>
    <property type="match status" value="1"/>
</dbReference>
<dbReference type="Proteomes" id="UP000185494">
    <property type="component" value="Chromosome 1"/>
</dbReference>
<organism evidence="2 4">
    <name type="scientific">Roseomonas gilardii</name>
    <dbReference type="NCBI Taxonomy" id="257708"/>
    <lineage>
        <taxon>Bacteria</taxon>
        <taxon>Pseudomonadati</taxon>
        <taxon>Pseudomonadota</taxon>
        <taxon>Alphaproteobacteria</taxon>
        <taxon>Acetobacterales</taxon>
        <taxon>Roseomonadaceae</taxon>
        <taxon>Roseomonas</taxon>
    </lineage>
</organism>
<dbReference type="EMBL" id="JAVVDO010000007">
    <property type="protein sequence ID" value="MDT8330675.1"/>
    <property type="molecule type" value="Genomic_DNA"/>
</dbReference>